<evidence type="ECO:0000313" key="1">
    <source>
        <dbReference type="EMBL" id="MEQ1409287.1"/>
    </source>
</evidence>
<dbReference type="EMBL" id="JBEAAL010000039">
    <property type="protein sequence ID" value="MEQ1409287.1"/>
    <property type="molecule type" value="Genomic_DNA"/>
</dbReference>
<dbReference type="Pfam" id="PF10932">
    <property type="entry name" value="DUF2783"/>
    <property type="match status" value="1"/>
</dbReference>
<comment type="caution">
    <text evidence="1">The sequence shown here is derived from an EMBL/GenBank/DDBJ whole genome shotgun (WGS) entry which is preliminary data.</text>
</comment>
<name>A0ABV0MBW3_9HYPH</name>
<proteinExistence type="predicted"/>
<sequence>MSALKTATNLTGHDDIYEGLVRLHEGLSVEQSLRRWAKLVLILANHIGDRTVVEEAIDMALLSAMLPDECRTILDWQQTD</sequence>
<dbReference type="RefSeq" id="WP_210058884.1">
    <property type="nucleotide sequence ID" value="NZ_JBEAAL010000039.1"/>
</dbReference>
<organism evidence="1 2">
    <name type="scientific">Neorhizobium phenanthreniclasticum</name>
    <dbReference type="NCBI Taxonomy" id="3157917"/>
    <lineage>
        <taxon>Bacteria</taxon>
        <taxon>Pseudomonadati</taxon>
        <taxon>Pseudomonadota</taxon>
        <taxon>Alphaproteobacteria</taxon>
        <taxon>Hyphomicrobiales</taxon>
        <taxon>Rhizobiaceae</taxon>
        <taxon>Rhizobium/Agrobacterium group</taxon>
        <taxon>Neorhizobium</taxon>
    </lineage>
</organism>
<evidence type="ECO:0000313" key="2">
    <source>
        <dbReference type="Proteomes" id="UP001496627"/>
    </source>
</evidence>
<protein>
    <submittedName>
        <fullName evidence="1">DUF2783 domain-containing protein</fullName>
    </submittedName>
</protein>
<keyword evidence="2" id="KW-1185">Reference proteome</keyword>
<gene>
    <name evidence="1" type="ORF">ABK249_30735</name>
</gene>
<accession>A0ABV0MBW3</accession>
<dbReference type="InterPro" id="IPR021233">
    <property type="entry name" value="DUF2783"/>
</dbReference>
<dbReference type="Proteomes" id="UP001496627">
    <property type="component" value="Unassembled WGS sequence"/>
</dbReference>
<reference evidence="1 2" key="1">
    <citation type="submission" date="2024-05" db="EMBL/GenBank/DDBJ databases">
        <title>Neorhizobium sp. Rsf11, a plant growth promoting and heavy metal resistant PAH-degrader.</title>
        <authorList>
            <person name="Golubev S.N."/>
            <person name="Muratova A.Y."/>
            <person name="Markelova M.I."/>
        </authorList>
    </citation>
    <scope>NUCLEOTIDE SEQUENCE [LARGE SCALE GENOMIC DNA]</scope>
    <source>
        <strain evidence="1 2">Rsf11</strain>
    </source>
</reference>